<dbReference type="GeneID" id="85311903"/>
<dbReference type="RefSeq" id="XP_060280625.1">
    <property type="nucleotide sequence ID" value="XM_060428716.1"/>
</dbReference>
<organism evidence="1 2">
    <name type="scientific">Phialemonium atrogriseum</name>
    <dbReference type="NCBI Taxonomy" id="1093897"/>
    <lineage>
        <taxon>Eukaryota</taxon>
        <taxon>Fungi</taxon>
        <taxon>Dikarya</taxon>
        <taxon>Ascomycota</taxon>
        <taxon>Pezizomycotina</taxon>
        <taxon>Sordariomycetes</taxon>
        <taxon>Sordariomycetidae</taxon>
        <taxon>Cephalothecales</taxon>
        <taxon>Cephalothecaceae</taxon>
        <taxon>Phialemonium</taxon>
    </lineage>
</organism>
<evidence type="ECO:0000313" key="1">
    <source>
        <dbReference type="EMBL" id="KAK1764412.1"/>
    </source>
</evidence>
<evidence type="ECO:0000313" key="2">
    <source>
        <dbReference type="Proteomes" id="UP001244011"/>
    </source>
</evidence>
<accession>A0AAJ0FEJ1</accession>
<dbReference type="EMBL" id="MU839020">
    <property type="protein sequence ID" value="KAK1764412.1"/>
    <property type="molecule type" value="Genomic_DNA"/>
</dbReference>
<gene>
    <name evidence="1" type="ORF">QBC33DRAFT_547148</name>
</gene>
<comment type="caution">
    <text evidence="1">The sequence shown here is derived from an EMBL/GenBank/DDBJ whole genome shotgun (WGS) entry which is preliminary data.</text>
</comment>
<dbReference type="AlphaFoldDB" id="A0AAJ0FEJ1"/>
<dbReference type="Proteomes" id="UP001244011">
    <property type="component" value="Unassembled WGS sequence"/>
</dbReference>
<sequence>MHTPTSRLVIANTLLAGIANRRRSCGPFRSASAAFVSPYPAQGADATVGWLLHHLDPPIMTRPADSDTEEDVEQTFAGSSFSPTLPKPYAIAPGPQYACRSAYLCLPCGSERFSRSTSQYVDERPWFPQGLRCVGSTHKNNYGAKLLRKPTSSFLFVVSHPQHLSSLAEAAISASSPLVRPGCIRTGVLTLMVHIHPAIANQLLPLFA</sequence>
<protein>
    <submittedName>
        <fullName evidence="1">Uncharacterized protein</fullName>
    </submittedName>
</protein>
<name>A0AAJ0FEJ1_9PEZI</name>
<reference evidence="1" key="1">
    <citation type="submission" date="2023-06" db="EMBL/GenBank/DDBJ databases">
        <title>Genome-scale phylogeny and comparative genomics of the fungal order Sordariales.</title>
        <authorList>
            <consortium name="Lawrence Berkeley National Laboratory"/>
            <person name="Hensen N."/>
            <person name="Bonometti L."/>
            <person name="Westerberg I."/>
            <person name="Brannstrom I.O."/>
            <person name="Guillou S."/>
            <person name="Cros-Aarteil S."/>
            <person name="Calhoun S."/>
            <person name="Haridas S."/>
            <person name="Kuo A."/>
            <person name="Mondo S."/>
            <person name="Pangilinan J."/>
            <person name="Riley R."/>
            <person name="Labutti K."/>
            <person name="Andreopoulos B."/>
            <person name="Lipzen A."/>
            <person name="Chen C."/>
            <person name="Yanf M."/>
            <person name="Daum C."/>
            <person name="Ng V."/>
            <person name="Clum A."/>
            <person name="Steindorff A."/>
            <person name="Ohm R."/>
            <person name="Martin F."/>
            <person name="Silar P."/>
            <person name="Natvig D."/>
            <person name="Lalanne C."/>
            <person name="Gautier V."/>
            <person name="Ament-Velasquez S.L."/>
            <person name="Kruys A."/>
            <person name="Hutchinson M.I."/>
            <person name="Powell A.J."/>
            <person name="Barry K."/>
            <person name="Miller A.N."/>
            <person name="Grigoriev I.V."/>
            <person name="Debuchy R."/>
            <person name="Gladieux P."/>
            <person name="Thoren M.H."/>
            <person name="Johannesson H."/>
        </authorList>
    </citation>
    <scope>NUCLEOTIDE SEQUENCE</scope>
    <source>
        <strain evidence="1">8032-3</strain>
    </source>
</reference>
<proteinExistence type="predicted"/>
<keyword evidence="2" id="KW-1185">Reference proteome</keyword>